<gene>
    <name evidence="4" type="ORF">BCV70DRAFT_207062</name>
</gene>
<keyword evidence="2" id="KW-1133">Transmembrane helix</keyword>
<feature type="compositionally biased region" description="Low complexity" evidence="1">
    <location>
        <begin position="144"/>
        <end position="162"/>
    </location>
</feature>
<evidence type="ECO:0000313" key="4">
    <source>
        <dbReference type="EMBL" id="PWY99464.1"/>
    </source>
</evidence>
<organism evidence="4 5">
    <name type="scientific">Testicularia cyperi</name>
    <dbReference type="NCBI Taxonomy" id="1882483"/>
    <lineage>
        <taxon>Eukaryota</taxon>
        <taxon>Fungi</taxon>
        <taxon>Dikarya</taxon>
        <taxon>Basidiomycota</taxon>
        <taxon>Ustilaginomycotina</taxon>
        <taxon>Ustilaginomycetes</taxon>
        <taxon>Ustilaginales</taxon>
        <taxon>Anthracoideaceae</taxon>
        <taxon>Testicularia</taxon>
    </lineage>
</organism>
<keyword evidence="2" id="KW-0472">Membrane</keyword>
<feature type="region of interest" description="Disordered" evidence="1">
    <location>
        <begin position="699"/>
        <end position="731"/>
    </location>
</feature>
<evidence type="ECO:0000256" key="1">
    <source>
        <dbReference type="SAM" id="MobiDB-lite"/>
    </source>
</evidence>
<feature type="region of interest" description="Disordered" evidence="1">
    <location>
        <begin position="144"/>
        <end position="169"/>
    </location>
</feature>
<feature type="transmembrane region" description="Helical" evidence="2">
    <location>
        <begin position="1511"/>
        <end position="1537"/>
    </location>
</feature>
<dbReference type="OrthoDB" id="160374at2759"/>
<dbReference type="STRING" id="1882483.A0A317XMC9"/>
<keyword evidence="5" id="KW-1185">Reference proteome</keyword>
<dbReference type="InParanoid" id="A0A317XMC9"/>
<accession>A0A317XMC9</accession>
<feature type="region of interest" description="Disordered" evidence="1">
    <location>
        <begin position="1601"/>
        <end position="1621"/>
    </location>
</feature>
<sequence length="1621" mass="175531">MAWLESWKNRGGAAAGSTVARPGAEVEQEPEWPSEVLIATLLVVGLVVGDEFEGLVLGGASTSDAATSSSQQSSTLLQQAGIATSEQLVKTLRIPKLSPEVAAIGKVRIALAAWHDASFFVPKKAELLSRWALEHLSSSLRSRTATSASASSNGTAASPAKTAKGKAKASALDHARPELDFEAWQLVNAIIDHEAGVSSTTSEAAKRSWISSLANTQPILLLSSALANGVRDTLLATTSDPASAIPDDLLQAASSALSRLLPPATSRTAATNIEIVTDTLLSWLQLASLLQSSSFDQHIHLVLQSLVPSWTIALEYGSNAKRNHQHFSQHALPTFFSALHRASTARRGNDGIDGELYEIIKQIGASSIFTEDALRSVLQSASSAESDQKNPWIRARSTSGILAKISSLPEQHKQDPLADAILDALPSLADILFRKLIKSEALPTIASSRTPVGSAVSGSVRDSQHALVRKAMLSEFLCPMQRFFGTHLVDDRGSLDEFGRIGQLAKSRKELVECIHKNGLYIAGCDEHDEWQHLLRALADSVRDSRVGSRITVLPSNRFDALTYLWRLDNSVLEPHLVDELAVLAVLKRECTDSNGVAVATNAWPSALAFFRTIADFHAKARSVPALVTAVMAAVEQTAITATTTTEDNLDNMLRNGLFVSQIFLAEFGKLCRDSIMPVQVASTLDDAASRMREQLDRINSSSKGALNGSPVKKQRSNQNNSKVQQQTPSPSAQNLILATVFQMHLMARVTQSVTVVPALRADCLRAAQTLHNDVIVPAIDALVNSSVTASGSLCDLAAAALRIRQSLLLEKWRIDPSEPVKLDGSLPTQSLPCLEEAFDSRADSLLELLGSNRTQHGEGHGTQELRLQILQALLQRAERDLLIYDNPASRYCQLVGRADSVLASLLAEISTLSESTQKIAMWNGEVLKIKDSSCLVQAIWMTVLTRWAGLLEQLASDETLAKLARTLVLTAGATGTTQGEAEAYRALGRASALALKDASFLELTRWRHHILAALSSVLRSASKQPDSDAPSLSRARTLETAQLLSQVPSEWLPKSEKTELHSLLLTLRQQFQTDTDVDTEASARLQSLISKLEEDPHSSSLKSATRSKVSVFMSQLSAEQYEELLRELLVGCRRSLQGDDGDMDQESELGAGIDESVATLSRKKDEALAAMVSKLGPALCKAPEGTSRIGRRGLTQFLGLLAMSSGALRWRVRTALCSVEVIESVCSSKAMLLRGQDVGLILQVFESLMAPSLSDQPVFSGNLADVYASQNERDSFKTRIFTTMVGTLGSLVRLRHDLLLPLLPQLTAVVSRMCSLFRRVRQQSLAEASRLHHRQLRRELPPWLDPLLVEPLGAAVEARAFSRLLSGFTVKNVPLVSSNPGAGLSTAAQASKKAESLAKPLSKHATHILVTWFRTLTSPNSIVPPQVRTELDAGMTTLCGIIGYHQRDSAMVGLLDAPSKTLFKRLWKEYEAQRYKGQLGGVELDDWLWTFGKEDFATYDVDDVVVDGGLMVVLVLVFLVFVFAFVLFDALFVFVVGRVTMSQYPGAGWIFARVTTPSCGTGSGRVSCLLLENGKSKSSPFGDIEVRGPGASEIVDAVRFDDDEDAADDGPATSDVGRFR</sequence>
<proteinExistence type="predicted"/>
<reference evidence="4 5" key="1">
    <citation type="journal article" date="2018" name="Mol. Biol. Evol.">
        <title>Broad Genomic Sampling Reveals a Smut Pathogenic Ancestry of the Fungal Clade Ustilaginomycotina.</title>
        <authorList>
            <person name="Kijpornyongpan T."/>
            <person name="Mondo S.J."/>
            <person name="Barry K."/>
            <person name="Sandor L."/>
            <person name="Lee J."/>
            <person name="Lipzen A."/>
            <person name="Pangilinan J."/>
            <person name="LaButti K."/>
            <person name="Hainaut M."/>
            <person name="Henrissat B."/>
            <person name="Grigoriev I.V."/>
            <person name="Spatafora J.W."/>
            <person name="Aime M.C."/>
        </authorList>
    </citation>
    <scope>NUCLEOTIDE SEQUENCE [LARGE SCALE GENOMIC DNA]</scope>
    <source>
        <strain evidence="4 5">MCA 3645</strain>
    </source>
</reference>
<name>A0A317XMC9_9BASI</name>
<dbReference type="Pfam" id="PF10441">
    <property type="entry name" value="Urb2"/>
    <property type="match status" value="1"/>
</dbReference>
<evidence type="ECO:0000256" key="2">
    <source>
        <dbReference type="SAM" id="Phobius"/>
    </source>
</evidence>
<evidence type="ECO:0000259" key="3">
    <source>
        <dbReference type="Pfam" id="PF10441"/>
    </source>
</evidence>
<protein>
    <recommendedName>
        <fullName evidence="3">Nucleolar 27S pre-rRNA processing Urb2/Npa2 C-terminal domain-containing protein</fullName>
    </recommendedName>
</protein>
<dbReference type="Proteomes" id="UP000246740">
    <property type="component" value="Unassembled WGS sequence"/>
</dbReference>
<feature type="compositionally biased region" description="Polar residues" evidence="1">
    <location>
        <begin position="717"/>
        <end position="731"/>
    </location>
</feature>
<feature type="region of interest" description="Disordered" evidence="1">
    <location>
        <begin position="1"/>
        <end position="26"/>
    </location>
</feature>
<feature type="domain" description="Nucleolar 27S pre-rRNA processing Urb2/Npa2 C-terminal" evidence="3">
    <location>
        <begin position="1220"/>
        <end position="1479"/>
    </location>
</feature>
<evidence type="ECO:0000313" key="5">
    <source>
        <dbReference type="Proteomes" id="UP000246740"/>
    </source>
</evidence>
<dbReference type="InterPro" id="IPR018849">
    <property type="entry name" value="Urb2/Npa2_C"/>
</dbReference>
<dbReference type="EMBL" id="KZ819195">
    <property type="protein sequence ID" value="PWY99464.1"/>
    <property type="molecule type" value="Genomic_DNA"/>
</dbReference>
<keyword evidence="2" id="KW-0812">Transmembrane</keyword>